<protein>
    <submittedName>
        <fullName evidence="1">Uncharacterized protein</fullName>
    </submittedName>
</protein>
<organism evidence="1 2">
    <name type="scientific">Massilia aquatica</name>
    <dbReference type="NCBI Taxonomy" id="2609000"/>
    <lineage>
        <taxon>Bacteria</taxon>
        <taxon>Pseudomonadati</taxon>
        <taxon>Pseudomonadota</taxon>
        <taxon>Betaproteobacteria</taxon>
        <taxon>Burkholderiales</taxon>
        <taxon>Oxalobacteraceae</taxon>
        <taxon>Telluria group</taxon>
        <taxon>Massilia</taxon>
    </lineage>
</organism>
<evidence type="ECO:0000313" key="2">
    <source>
        <dbReference type="Proteomes" id="UP000819052"/>
    </source>
</evidence>
<dbReference type="Proteomes" id="UP000819052">
    <property type="component" value="Unassembled WGS sequence"/>
</dbReference>
<reference evidence="1 2" key="1">
    <citation type="submission" date="2019-09" db="EMBL/GenBank/DDBJ databases">
        <title>Taxonomy of Antarctic Massilia spp.: description of Massilia rubra sp. nov., Massilia aquatica sp. nov., Massilia mucilaginosa sp. nov., Massilia frigida sp. nov. isolated from streams, lakes and regoliths.</title>
        <authorList>
            <person name="Holochova P."/>
            <person name="Sedlacek I."/>
            <person name="Kralova S."/>
            <person name="Maslanova I."/>
            <person name="Busse H.-J."/>
            <person name="Stankova E."/>
            <person name="Vrbovska V."/>
            <person name="Kovarovic V."/>
            <person name="Bartak M."/>
            <person name="Svec P."/>
            <person name="Pantucek R."/>
        </authorList>
    </citation>
    <scope>NUCLEOTIDE SEQUENCE [LARGE SCALE GENOMIC DNA]</scope>
    <source>
        <strain evidence="1 2">CCM 8693</strain>
    </source>
</reference>
<gene>
    <name evidence="1" type="ORF">F1609_29495</name>
</gene>
<accession>A0ABX0MPX7</accession>
<comment type="caution">
    <text evidence="1">The sequence shown here is derived from an EMBL/GenBank/DDBJ whole genome shotgun (WGS) entry which is preliminary data.</text>
</comment>
<sequence>MSQDIVLISMENLSNPDIEAWLLPRYRLGHGVLINRVAVLYVHDHDEEDRQFSYVRISELIPSHEVADDYKDHDILDVKLKMRLETCRYYHVTFNNYEFYEKIMATILTGMGDDIDSCWIDDSYGRLVPGKDVLAKLNGRVDAQ</sequence>
<evidence type="ECO:0000313" key="1">
    <source>
        <dbReference type="EMBL" id="NHZ44271.1"/>
    </source>
</evidence>
<keyword evidence="2" id="KW-1185">Reference proteome</keyword>
<dbReference type="EMBL" id="VVIW01000029">
    <property type="protein sequence ID" value="NHZ44271.1"/>
    <property type="molecule type" value="Genomic_DNA"/>
</dbReference>
<name>A0ABX0MPX7_9BURK</name>
<proteinExistence type="predicted"/>
<dbReference type="RefSeq" id="WP_167080789.1">
    <property type="nucleotide sequence ID" value="NZ_VVIW01000029.1"/>
</dbReference>